<sequence length="78" mass="7950">MASWYCRVSPCWAALAWDRCSSSGVRSVEMTVAPVLAAGSEILPEPAATSSTRTPGPMPAAATRIGPSGAITSSAIRA</sequence>
<dbReference type="EMBL" id="CSBK01000174">
    <property type="protein sequence ID" value="COX05206.1"/>
    <property type="molecule type" value="Genomic_DNA"/>
</dbReference>
<dbReference type="AlphaFoldDB" id="A0A916L864"/>
<accession>A0A916L864</accession>
<dbReference type="Proteomes" id="UP000039021">
    <property type="component" value="Unassembled WGS sequence"/>
</dbReference>
<evidence type="ECO:0000256" key="1">
    <source>
        <dbReference type="SAM" id="MobiDB-lite"/>
    </source>
</evidence>
<evidence type="ECO:0000313" key="3">
    <source>
        <dbReference type="Proteomes" id="UP000039021"/>
    </source>
</evidence>
<evidence type="ECO:0000313" key="2">
    <source>
        <dbReference type="EMBL" id="COX05206.1"/>
    </source>
</evidence>
<name>A0A916L864_MYCTX</name>
<comment type="caution">
    <text evidence="2">The sequence shown here is derived from an EMBL/GenBank/DDBJ whole genome shotgun (WGS) entry which is preliminary data.</text>
</comment>
<proteinExistence type="predicted"/>
<feature type="region of interest" description="Disordered" evidence="1">
    <location>
        <begin position="44"/>
        <end position="78"/>
    </location>
</feature>
<organism evidence="2 3">
    <name type="scientific">Mycobacterium tuberculosis</name>
    <dbReference type="NCBI Taxonomy" id="1773"/>
    <lineage>
        <taxon>Bacteria</taxon>
        <taxon>Bacillati</taxon>
        <taxon>Actinomycetota</taxon>
        <taxon>Actinomycetes</taxon>
        <taxon>Mycobacteriales</taxon>
        <taxon>Mycobacteriaceae</taxon>
        <taxon>Mycobacterium</taxon>
        <taxon>Mycobacterium tuberculosis complex</taxon>
    </lineage>
</organism>
<gene>
    <name evidence="2" type="ORF">ERS007739_00584</name>
</gene>
<reference evidence="3" key="1">
    <citation type="submission" date="2015-03" db="EMBL/GenBank/DDBJ databases">
        <authorList>
            <consortium name="Pathogen Informatics"/>
        </authorList>
    </citation>
    <scope>NUCLEOTIDE SEQUENCE [LARGE SCALE GENOMIC DNA]</scope>
    <source>
        <strain evidence="3">N09902308</strain>
    </source>
</reference>
<protein>
    <submittedName>
        <fullName evidence="2">Uncharacterized protein</fullName>
    </submittedName>
</protein>